<evidence type="ECO:0000259" key="1">
    <source>
        <dbReference type="Pfam" id="PF01814"/>
    </source>
</evidence>
<keyword evidence="3" id="KW-1185">Reference proteome</keyword>
<accession>A0A4Q1JR90</accession>
<evidence type="ECO:0000313" key="3">
    <source>
        <dbReference type="Proteomes" id="UP000289784"/>
    </source>
</evidence>
<evidence type="ECO:0000313" key="2">
    <source>
        <dbReference type="EMBL" id="RXQ99952.1"/>
    </source>
</evidence>
<feature type="domain" description="Hemerythrin-like" evidence="1">
    <location>
        <begin position="10"/>
        <end position="131"/>
    </location>
</feature>
<dbReference type="OrthoDB" id="9793637at2"/>
<dbReference type="Proteomes" id="UP000289784">
    <property type="component" value="Unassembled WGS sequence"/>
</dbReference>
<dbReference type="PANTHER" id="PTHR35585:SF1">
    <property type="entry name" value="HHE DOMAIN PROTEIN (AFU_ORTHOLOGUE AFUA_4G00730)"/>
    <property type="match status" value="1"/>
</dbReference>
<dbReference type="EMBL" id="SAWZ01000013">
    <property type="protein sequence ID" value="RXQ99952.1"/>
    <property type="molecule type" value="Genomic_DNA"/>
</dbReference>
<gene>
    <name evidence="2" type="ORF">EPA99_17580</name>
</gene>
<reference evidence="2 3" key="1">
    <citation type="submission" date="2019-01" db="EMBL/GenBank/DDBJ databases">
        <title>Pseudoxanthomonas composti sp. nov., isolated from compost.</title>
        <authorList>
            <person name="Yang G."/>
        </authorList>
    </citation>
    <scope>NUCLEOTIDE SEQUENCE [LARGE SCALE GENOMIC DNA]</scope>
    <source>
        <strain evidence="2 3">GSS15</strain>
    </source>
</reference>
<proteinExistence type="predicted"/>
<dbReference type="AlphaFoldDB" id="A0A4Q1JR90"/>
<comment type="caution">
    <text evidence="2">The sequence shown here is derived from an EMBL/GenBank/DDBJ whole genome shotgun (WGS) entry which is preliminary data.</text>
</comment>
<protein>
    <submittedName>
        <fullName evidence="2">Hemerythrin domain-containing protein</fullName>
    </submittedName>
</protein>
<dbReference type="Pfam" id="PF01814">
    <property type="entry name" value="Hemerythrin"/>
    <property type="match status" value="1"/>
</dbReference>
<organism evidence="2 3">
    <name type="scientific">Pseudoxanthomonas composti</name>
    <dbReference type="NCBI Taxonomy" id="2137479"/>
    <lineage>
        <taxon>Bacteria</taxon>
        <taxon>Pseudomonadati</taxon>
        <taxon>Pseudomonadota</taxon>
        <taxon>Gammaproteobacteria</taxon>
        <taxon>Lysobacterales</taxon>
        <taxon>Lysobacteraceae</taxon>
        <taxon>Pseudoxanthomonas</taxon>
    </lineage>
</organism>
<dbReference type="PANTHER" id="PTHR35585">
    <property type="entry name" value="HHE DOMAIN PROTEIN (AFU_ORTHOLOGUE AFUA_4G00730)"/>
    <property type="match status" value="1"/>
</dbReference>
<name>A0A4Q1JR90_9GAMM</name>
<sequence>MATATPKRDILRTLRSEHDELRALFDQINDTTDRAKKTRTELLGRIEGGLLPHAKWEEDVFYPALRERADRDGKKAIAEAYLEHHAVESVVMPEVKASAADTPEFAGAAKVFGEQIDHHASEEESTVFKLARELFTPAELAEFDEAYEAWKDSASGTLAVGAEKLKGTVKTAGRALA</sequence>
<dbReference type="Gene3D" id="1.20.120.520">
    <property type="entry name" value="nmb1532 protein domain like"/>
    <property type="match status" value="1"/>
</dbReference>
<dbReference type="InterPro" id="IPR012312">
    <property type="entry name" value="Hemerythrin-like"/>
</dbReference>